<dbReference type="Proteomes" id="UP000054653">
    <property type="component" value="Unassembled WGS sequence"/>
</dbReference>
<protein>
    <submittedName>
        <fullName evidence="1">Uncharacterized protein</fullName>
    </submittedName>
</protein>
<gene>
    <name evidence="3" type="ORF">T03_10953</name>
    <name evidence="1" type="ORF">T03_2847</name>
    <name evidence="2" type="ORF">T03_456</name>
</gene>
<dbReference type="EMBL" id="JYDI01000538">
    <property type="protein sequence ID" value="KRY44581.1"/>
    <property type="molecule type" value="Genomic_DNA"/>
</dbReference>
<dbReference type="AlphaFoldDB" id="A0A0V1C5N8"/>
<reference evidence="1 4" key="1">
    <citation type="submission" date="2015-01" db="EMBL/GenBank/DDBJ databases">
        <title>Evolution of Trichinella species and genotypes.</title>
        <authorList>
            <person name="Korhonen P.K."/>
            <person name="Edoardo P."/>
            <person name="Giuseppe L.R."/>
            <person name="Gasser R.B."/>
        </authorList>
    </citation>
    <scope>NUCLEOTIDE SEQUENCE [LARGE SCALE GENOMIC DNA]</scope>
    <source>
        <strain evidence="1">ISS120</strain>
    </source>
</reference>
<dbReference type="EMBL" id="JYDI01000456">
    <property type="protein sequence ID" value="KRY44888.1"/>
    <property type="molecule type" value="Genomic_DNA"/>
</dbReference>
<sequence length="108" mass="12838">MNYERFMLAEQNSARCLFWKLSSNTCDLPYFDFSLLLYIVTFNPAAFAVEIWRVTVSGGVKMCTSLQVMILYEYDHFNVSMAIEFCSIVYRFHINSEPRRYDKQHYNS</sequence>
<name>A0A0V1C5N8_TRIBR</name>
<proteinExistence type="predicted"/>
<evidence type="ECO:0000313" key="4">
    <source>
        <dbReference type="Proteomes" id="UP000054653"/>
    </source>
</evidence>
<dbReference type="EMBL" id="JYDI01000368">
    <property type="protein sequence ID" value="KRY45395.1"/>
    <property type="molecule type" value="Genomic_DNA"/>
</dbReference>
<evidence type="ECO:0000313" key="2">
    <source>
        <dbReference type="EMBL" id="KRY44888.1"/>
    </source>
</evidence>
<evidence type="ECO:0000313" key="1">
    <source>
        <dbReference type="EMBL" id="KRY44581.1"/>
    </source>
</evidence>
<comment type="caution">
    <text evidence="1">The sequence shown here is derived from an EMBL/GenBank/DDBJ whole genome shotgun (WGS) entry which is preliminary data.</text>
</comment>
<keyword evidence="4" id="KW-1185">Reference proteome</keyword>
<evidence type="ECO:0000313" key="3">
    <source>
        <dbReference type="EMBL" id="KRY45395.1"/>
    </source>
</evidence>
<accession>A0A0V1C5N8</accession>
<organism evidence="1 4">
    <name type="scientific">Trichinella britovi</name>
    <name type="common">Parasitic roundworm</name>
    <dbReference type="NCBI Taxonomy" id="45882"/>
    <lineage>
        <taxon>Eukaryota</taxon>
        <taxon>Metazoa</taxon>
        <taxon>Ecdysozoa</taxon>
        <taxon>Nematoda</taxon>
        <taxon>Enoplea</taxon>
        <taxon>Dorylaimia</taxon>
        <taxon>Trichinellida</taxon>
        <taxon>Trichinellidae</taxon>
        <taxon>Trichinella</taxon>
    </lineage>
</organism>